<evidence type="ECO:0000256" key="1">
    <source>
        <dbReference type="ARBA" id="ARBA00023121"/>
    </source>
</evidence>
<gene>
    <name evidence="2" type="ORF">IAD31_04835</name>
</gene>
<dbReference type="InterPro" id="IPR003797">
    <property type="entry name" value="DegV"/>
</dbReference>
<dbReference type="EMBL" id="DVFO01000046">
    <property type="protein sequence ID" value="HIQ60902.1"/>
    <property type="molecule type" value="Genomic_DNA"/>
</dbReference>
<dbReference type="PROSITE" id="PS51482">
    <property type="entry name" value="DEGV"/>
    <property type="match status" value="1"/>
</dbReference>
<dbReference type="InterPro" id="IPR050270">
    <property type="entry name" value="DegV_domain_contain"/>
</dbReference>
<dbReference type="AlphaFoldDB" id="A0A9D0YRR2"/>
<reference evidence="2" key="2">
    <citation type="journal article" date="2021" name="PeerJ">
        <title>Extensive microbial diversity within the chicken gut microbiome revealed by metagenomics and culture.</title>
        <authorList>
            <person name="Gilroy R."/>
            <person name="Ravi A."/>
            <person name="Getino M."/>
            <person name="Pursley I."/>
            <person name="Horton D.L."/>
            <person name="Alikhan N.F."/>
            <person name="Baker D."/>
            <person name="Gharbi K."/>
            <person name="Hall N."/>
            <person name="Watson M."/>
            <person name="Adriaenssens E.M."/>
            <person name="Foster-Nyarko E."/>
            <person name="Jarju S."/>
            <person name="Secka A."/>
            <person name="Antonio M."/>
            <person name="Oren A."/>
            <person name="Chaudhuri R.R."/>
            <person name="La Ragione R."/>
            <person name="Hildebrand F."/>
            <person name="Pallen M.J."/>
        </authorList>
    </citation>
    <scope>NUCLEOTIDE SEQUENCE</scope>
    <source>
        <strain evidence="2">ChiGjej2B2-12916</strain>
    </source>
</reference>
<dbReference type="Gene3D" id="3.30.1180.10">
    <property type="match status" value="1"/>
</dbReference>
<evidence type="ECO:0000313" key="3">
    <source>
        <dbReference type="Proteomes" id="UP000886879"/>
    </source>
</evidence>
<dbReference type="PANTHER" id="PTHR33434:SF2">
    <property type="entry name" value="FATTY ACID-BINDING PROTEIN TM_1468"/>
    <property type="match status" value="1"/>
</dbReference>
<dbReference type="Pfam" id="PF02645">
    <property type="entry name" value="DegV"/>
    <property type="match status" value="1"/>
</dbReference>
<evidence type="ECO:0000313" key="2">
    <source>
        <dbReference type="EMBL" id="HIQ60902.1"/>
    </source>
</evidence>
<proteinExistence type="predicted"/>
<name>A0A9D0YRR2_9FIRM</name>
<sequence length="289" mass="31929">MKRTVAVMTDSNSGISVEEGKKMGVYVIPMPINIDGKVYYEGLDLSQDYFYQRMAAGAEMFTSQPSPADTLELWNRILRGYDQLVYIPMSAGLSSTYATARMMADDYQGRVQVVDNRRISVTQYHAVLDALAMAEQGMDAASIRRTLEEQAADASIFLMVDTLKYLRRGGRVSGVEAFAGTMLNIKPVLTIAGDKLEAVGKVRGAKAARQMMLEKLRADMEGRLKALHDSGHLQVKIACSRVTDELREEWVDQVQQYFYLDYSVECADLTLSVACHTGPGVLGVGAVRV</sequence>
<reference evidence="2" key="1">
    <citation type="submission" date="2020-10" db="EMBL/GenBank/DDBJ databases">
        <authorList>
            <person name="Gilroy R."/>
        </authorList>
    </citation>
    <scope>NUCLEOTIDE SEQUENCE</scope>
    <source>
        <strain evidence="2">ChiGjej2B2-12916</strain>
    </source>
</reference>
<protein>
    <submittedName>
        <fullName evidence="2">DegV family protein</fullName>
    </submittedName>
</protein>
<dbReference type="NCBIfam" id="TIGR00762">
    <property type="entry name" value="DegV"/>
    <property type="match status" value="1"/>
</dbReference>
<organism evidence="2 3">
    <name type="scientific">Candidatus Enterenecus faecium</name>
    <dbReference type="NCBI Taxonomy" id="2840780"/>
    <lineage>
        <taxon>Bacteria</taxon>
        <taxon>Bacillati</taxon>
        <taxon>Bacillota</taxon>
        <taxon>Clostridia</taxon>
        <taxon>Eubacteriales</taxon>
        <taxon>Candidatus Enterenecus</taxon>
    </lineage>
</organism>
<dbReference type="Gene3D" id="3.40.50.10170">
    <property type="match status" value="1"/>
</dbReference>
<dbReference type="PANTHER" id="PTHR33434">
    <property type="entry name" value="DEGV DOMAIN-CONTAINING PROTEIN DR_1986-RELATED"/>
    <property type="match status" value="1"/>
</dbReference>
<dbReference type="SUPFAM" id="SSF82549">
    <property type="entry name" value="DAK1/DegV-like"/>
    <property type="match status" value="1"/>
</dbReference>
<dbReference type="InterPro" id="IPR043168">
    <property type="entry name" value="DegV_C"/>
</dbReference>
<comment type="caution">
    <text evidence="2">The sequence shown here is derived from an EMBL/GenBank/DDBJ whole genome shotgun (WGS) entry which is preliminary data.</text>
</comment>
<accession>A0A9D0YRR2</accession>
<dbReference type="GO" id="GO:0008289">
    <property type="term" value="F:lipid binding"/>
    <property type="evidence" value="ECO:0007669"/>
    <property type="project" value="UniProtKB-KW"/>
</dbReference>
<dbReference type="Proteomes" id="UP000886879">
    <property type="component" value="Unassembled WGS sequence"/>
</dbReference>
<keyword evidence="1" id="KW-0446">Lipid-binding</keyword>